<evidence type="ECO:0000256" key="1">
    <source>
        <dbReference type="ARBA" id="ARBA00004141"/>
    </source>
</evidence>
<evidence type="ECO:0000256" key="8">
    <source>
        <dbReference type="ARBA" id="ARBA00023136"/>
    </source>
</evidence>
<evidence type="ECO:0000256" key="6">
    <source>
        <dbReference type="ARBA" id="ARBA00023053"/>
    </source>
</evidence>
<keyword evidence="5" id="KW-1133">Transmembrane helix</keyword>
<evidence type="ECO:0000256" key="9">
    <source>
        <dbReference type="ARBA" id="ARBA00023201"/>
    </source>
</evidence>
<name>A0A813NKM7_9BILA</name>
<dbReference type="PRINTS" id="PR01078">
    <property type="entry name" value="AMINACHANNEL"/>
</dbReference>
<dbReference type="Gene3D" id="1.10.287.770">
    <property type="entry name" value="YojJ-like"/>
    <property type="match status" value="1"/>
</dbReference>
<evidence type="ECO:0000313" key="12">
    <source>
        <dbReference type="EMBL" id="CAF0741194.1"/>
    </source>
</evidence>
<proteinExistence type="inferred from homology"/>
<evidence type="ECO:0000256" key="4">
    <source>
        <dbReference type="ARBA" id="ARBA00022692"/>
    </source>
</evidence>
<dbReference type="PANTHER" id="PTHR11690:SF248">
    <property type="entry name" value="PICKPOCKET 17, ISOFORM A"/>
    <property type="match status" value="1"/>
</dbReference>
<dbReference type="GO" id="GO:0015280">
    <property type="term" value="F:ligand-gated sodium channel activity"/>
    <property type="evidence" value="ECO:0007669"/>
    <property type="project" value="TreeGrafter"/>
</dbReference>
<accession>A0A813NKM7</accession>
<dbReference type="AlphaFoldDB" id="A0A813NKM7"/>
<dbReference type="EMBL" id="CAJNOG010000009">
    <property type="protein sequence ID" value="CAF0741194.1"/>
    <property type="molecule type" value="Genomic_DNA"/>
</dbReference>
<keyword evidence="7 11" id="KW-0406">Ion transport</keyword>
<dbReference type="GO" id="GO:0005886">
    <property type="term" value="C:plasma membrane"/>
    <property type="evidence" value="ECO:0007669"/>
    <property type="project" value="TreeGrafter"/>
</dbReference>
<evidence type="ECO:0000256" key="3">
    <source>
        <dbReference type="ARBA" id="ARBA00022461"/>
    </source>
</evidence>
<dbReference type="PANTHER" id="PTHR11690">
    <property type="entry name" value="AMILORIDE-SENSITIVE SODIUM CHANNEL-RELATED"/>
    <property type="match status" value="1"/>
</dbReference>
<keyword evidence="9 11" id="KW-0739">Sodium transport</keyword>
<gene>
    <name evidence="12" type="ORF">JYZ213_LOCUS1885</name>
</gene>
<evidence type="ECO:0000256" key="7">
    <source>
        <dbReference type="ARBA" id="ARBA00023065"/>
    </source>
</evidence>
<evidence type="ECO:0000256" key="2">
    <source>
        <dbReference type="ARBA" id="ARBA00022448"/>
    </source>
</evidence>
<comment type="subcellular location">
    <subcellularLocation>
        <location evidence="1">Membrane</location>
        <topology evidence="1">Multi-pass membrane protein</topology>
    </subcellularLocation>
</comment>
<keyword evidence="4 11" id="KW-0812">Transmembrane</keyword>
<dbReference type="Proteomes" id="UP000663845">
    <property type="component" value="Unassembled WGS sequence"/>
</dbReference>
<keyword evidence="3 11" id="KW-0894">Sodium channel</keyword>
<keyword evidence="10 11" id="KW-0407">Ion channel</keyword>
<organism evidence="12 13">
    <name type="scientific">Adineta steineri</name>
    <dbReference type="NCBI Taxonomy" id="433720"/>
    <lineage>
        <taxon>Eukaryota</taxon>
        <taxon>Metazoa</taxon>
        <taxon>Spiralia</taxon>
        <taxon>Gnathifera</taxon>
        <taxon>Rotifera</taxon>
        <taxon>Eurotatoria</taxon>
        <taxon>Bdelloidea</taxon>
        <taxon>Adinetida</taxon>
        <taxon>Adinetidae</taxon>
        <taxon>Adineta</taxon>
    </lineage>
</organism>
<evidence type="ECO:0000313" key="13">
    <source>
        <dbReference type="Proteomes" id="UP000663845"/>
    </source>
</evidence>
<comment type="caution">
    <text evidence="12">The sequence shown here is derived from an EMBL/GenBank/DDBJ whole genome shotgun (WGS) entry which is preliminary data.</text>
</comment>
<sequence length="274" mass="31641">MVHNNVQLPLIDSAGIALATGFKHRITYTKKTISYLRAPYSTCDDKIPSMMQAMFDNYHGAEYEYSEDICYELCTQVYVYQQCGCINPKQWNARSVLLPDTKEVIIAPLCNISDKCYSQAGYTFLTSTSLLDQYCSYCSQQCSITSFNLKTSMWKTPPTWLLDDIKKFAETSQIPLPIDWLTNWRSHIDSSYLSIELIHESNLVENYTQTETMTAVDVLSNVGGQTGLWIGVSFLSLMELAEMLYRLIRHQYYAIRRSRNNIEDDNKIYYSFYS</sequence>
<dbReference type="Pfam" id="PF00858">
    <property type="entry name" value="ASC"/>
    <property type="match status" value="1"/>
</dbReference>
<dbReference type="InterPro" id="IPR001873">
    <property type="entry name" value="ENaC"/>
</dbReference>
<keyword evidence="2 11" id="KW-0813">Transport</keyword>
<keyword evidence="8" id="KW-0472">Membrane</keyword>
<comment type="similarity">
    <text evidence="11">Belongs to the amiloride-sensitive sodium channel (TC 1.A.6) family.</text>
</comment>
<keyword evidence="6" id="KW-0915">Sodium</keyword>
<evidence type="ECO:0000256" key="5">
    <source>
        <dbReference type="ARBA" id="ARBA00022989"/>
    </source>
</evidence>
<protein>
    <submittedName>
        <fullName evidence="12">Uncharacterized protein</fullName>
    </submittedName>
</protein>
<evidence type="ECO:0000256" key="10">
    <source>
        <dbReference type="ARBA" id="ARBA00023303"/>
    </source>
</evidence>
<evidence type="ECO:0000256" key="11">
    <source>
        <dbReference type="RuleBase" id="RU000679"/>
    </source>
</evidence>
<reference evidence="12" key="1">
    <citation type="submission" date="2021-02" db="EMBL/GenBank/DDBJ databases">
        <authorList>
            <person name="Nowell W R."/>
        </authorList>
    </citation>
    <scope>NUCLEOTIDE SEQUENCE</scope>
</reference>